<dbReference type="InterPro" id="IPR002110">
    <property type="entry name" value="Ankyrin_rpt"/>
</dbReference>
<gene>
    <name evidence="5" type="ORF">DPMN_123030</name>
</gene>
<keyword evidence="6" id="KW-1185">Reference proteome</keyword>
<keyword evidence="1" id="KW-0677">Repeat</keyword>
<dbReference type="Pfam" id="PF12796">
    <property type="entry name" value="Ank_2"/>
    <property type="match status" value="1"/>
</dbReference>
<name>A0A9D4GWM2_DREPO</name>
<feature type="region of interest" description="Disordered" evidence="4">
    <location>
        <begin position="185"/>
        <end position="206"/>
    </location>
</feature>
<dbReference type="InterPro" id="IPR036770">
    <property type="entry name" value="Ankyrin_rpt-contain_sf"/>
</dbReference>
<dbReference type="PANTHER" id="PTHR24201">
    <property type="entry name" value="ANK_REP_REGION DOMAIN-CONTAINING PROTEIN"/>
    <property type="match status" value="1"/>
</dbReference>
<dbReference type="Proteomes" id="UP000828390">
    <property type="component" value="Unassembled WGS sequence"/>
</dbReference>
<evidence type="ECO:0000256" key="4">
    <source>
        <dbReference type="SAM" id="MobiDB-lite"/>
    </source>
</evidence>
<evidence type="ECO:0000256" key="2">
    <source>
        <dbReference type="ARBA" id="ARBA00023043"/>
    </source>
</evidence>
<feature type="repeat" description="ANK" evidence="3">
    <location>
        <begin position="16"/>
        <end position="48"/>
    </location>
</feature>
<dbReference type="Pfam" id="PF13857">
    <property type="entry name" value="Ank_5"/>
    <property type="match status" value="1"/>
</dbReference>
<comment type="caution">
    <text evidence="5">The sequence shown here is derived from an EMBL/GenBank/DDBJ whole genome shotgun (WGS) entry which is preliminary data.</text>
</comment>
<dbReference type="InterPro" id="IPR050776">
    <property type="entry name" value="Ank_Repeat/CDKN_Inhibitor"/>
</dbReference>
<sequence>MLVKNGVVNINERDDKGSTPAHKAAGQGHVHVLQWLIEMGANMSITNKSGEIPRDVAWRFSKLACVKLLGRDPLLRGEEEEAEDLGYPAHLAAFSGDLEHLASLIEKGVSNINEQDDKGSTSAYKAAAQGHAHILKWLLEKNADMSLRNTQGRTPLDMARRYSKKNCVKILGGNRDDLQHLEEWSDEEAGGTEGNTDGASISVSDKQKKESRDLPLLCWDHLSNPNGFISGFSKTEQGDKCYLSTRRSMSSENKEINVIGQGHQYWVEDLERLLEIAKKNYTQLGGPLPEDRKRLQTIKDKDK</sequence>
<accession>A0A9D4GWM2</accession>
<dbReference type="SUPFAM" id="SSF48403">
    <property type="entry name" value="Ankyrin repeat"/>
    <property type="match status" value="1"/>
</dbReference>
<evidence type="ECO:0000313" key="6">
    <source>
        <dbReference type="Proteomes" id="UP000828390"/>
    </source>
</evidence>
<dbReference type="PROSITE" id="PS50297">
    <property type="entry name" value="ANK_REP_REGION"/>
    <property type="match status" value="2"/>
</dbReference>
<feature type="repeat" description="ANK" evidence="3">
    <location>
        <begin position="118"/>
        <end position="150"/>
    </location>
</feature>
<dbReference type="EMBL" id="JAIWYP010000005">
    <property type="protein sequence ID" value="KAH3821267.1"/>
    <property type="molecule type" value="Genomic_DNA"/>
</dbReference>
<dbReference type="PROSITE" id="PS50088">
    <property type="entry name" value="ANK_REPEAT"/>
    <property type="match status" value="2"/>
</dbReference>
<keyword evidence="2 3" id="KW-0040">ANK repeat</keyword>
<evidence type="ECO:0000256" key="1">
    <source>
        <dbReference type="ARBA" id="ARBA00022737"/>
    </source>
</evidence>
<evidence type="ECO:0008006" key="7">
    <source>
        <dbReference type="Google" id="ProtNLM"/>
    </source>
</evidence>
<evidence type="ECO:0000313" key="5">
    <source>
        <dbReference type="EMBL" id="KAH3821267.1"/>
    </source>
</evidence>
<feature type="compositionally biased region" description="Polar residues" evidence="4">
    <location>
        <begin position="194"/>
        <end position="204"/>
    </location>
</feature>
<proteinExistence type="predicted"/>
<protein>
    <recommendedName>
        <fullName evidence="7">Ankyrin repeat domain-containing protein 42</fullName>
    </recommendedName>
</protein>
<reference evidence="5" key="1">
    <citation type="journal article" date="2019" name="bioRxiv">
        <title>The Genome of the Zebra Mussel, Dreissena polymorpha: A Resource for Invasive Species Research.</title>
        <authorList>
            <person name="McCartney M.A."/>
            <person name="Auch B."/>
            <person name="Kono T."/>
            <person name="Mallez S."/>
            <person name="Zhang Y."/>
            <person name="Obille A."/>
            <person name="Becker A."/>
            <person name="Abrahante J.E."/>
            <person name="Garbe J."/>
            <person name="Badalamenti J.P."/>
            <person name="Herman A."/>
            <person name="Mangelson H."/>
            <person name="Liachko I."/>
            <person name="Sullivan S."/>
            <person name="Sone E.D."/>
            <person name="Koren S."/>
            <person name="Silverstein K.A.T."/>
            <person name="Beckman K.B."/>
            <person name="Gohl D.M."/>
        </authorList>
    </citation>
    <scope>NUCLEOTIDE SEQUENCE</scope>
    <source>
        <strain evidence="5">Duluth1</strain>
        <tissue evidence="5">Whole animal</tissue>
    </source>
</reference>
<dbReference type="AlphaFoldDB" id="A0A9D4GWM2"/>
<evidence type="ECO:0000256" key="3">
    <source>
        <dbReference type="PROSITE-ProRule" id="PRU00023"/>
    </source>
</evidence>
<reference evidence="5" key="2">
    <citation type="submission" date="2020-11" db="EMBL/GenBank/DDBJ databases">
        <authorList>
            <person name="McCartney M.A."/>
            <person name="Auch B."/>
            <person name="Kono T."/>
            <person name="Mallez S."/>
            <person name="Becker A."/>
            <person name="Gohl D.M."/>
            <person name="Silverstein K.A.T."/>
            <person name="Koren S."/>
            <person name="Bechman K.B."/>
            <person name="Herman A."/>
            <person name="Abrahante J.E."/>
            <person name="Garbe J."/>
        </authorList>
    </citation>
    <scope>NUCLEOTIDE SEQUENCE</scope>
    <source>
        <strain evidence="5">Duluth1</strain>
        <tissue evidence="5">Whole animal</tissue>
    </source>
</reference>
<dbReference type="PANTHER" id="PTHR24201:SF15">
    <property type="entry name" value="ANKYRIN REPEAT DOMAIN-CONTAINING PROTEIN 66"/>
    <property type="match status" value="1"/>
</dbReference>
<dbReference type="SMART" id="SM00248">
    <property type="entry name" value="ANK"/>
    <property type="match status" value="4"/>
</dbReference>
<dbReference type="Gene3D" id="1.25.40.20">
    <property type="entry name" value="Ankyrin repeat-containing domain"/>
    <property type="match status" value="2"/>
</dbReference>
<organism evidence="5 6">
    <name type="scientific">Dreissena polymorpha</name>
    <name type="common">Zebra mussel</name>
    <name type="synonym">Mytilus polymorpha</name>
    <dbReference type="NCBI Taxonomy" id="45954"/>
    <lineage>
        <taxon>Eukaryota</taxon>
        <taxon>Metazoa</taxon>
        <taxon>Spiralia</taxon>
        <taxon>Lophotrochozoa</taxon>
        <taxon>Mollusca</taxon>
        <taxon>Bivalvia</taxon>
        <taxon>Autobranchia</taxon>
        <taxon>Heteroconchia</taxon>
        <taxon>Euheterodonta</taxon>
        <taxon>Imparidentia</taxon>
        <taxon>Neoheterodontei</taxon>
        <taxon>Myida</taxon>
        <taxon>Dreissenoidea</taxon>
        <taxon>Dreissenidae</taxon>
        <taxon>Dreissena</taxon>
    </lineage>
</organism>